<reference evidence="2 3" key="1">
    <citation type="journal article" date="2021" name="Environ. Microbiol.">
        <title>Gene family expansions and transcriptome signatures uncover fungal adaptations to wood decay.</title>
        <authorList>
            <person name="Hage H."/>
            <person name="Miyauchi S."/>
            <person name="Viragh M."/>
            <person name="Drula E."/>
            <person name="Min B."/>
            <person name="Chaduli D."/>
            <person name="Navarro D."/>
            <person name="Favel A."/>
            <person name="Norest M."/>
            <person name="Lesage-Meessen L."/>
            <person name="Balint B."/>
            <person name="Merenyi Z."/>
            <person name="de Eugenio L."/>
            <person name="Morin E."/>
            <person name="Martinez A.T."/>
            <person name="Baldrian P."/>
            <person name="Stursova M."/>
            <person name="Martinez M.J."/>
            <person name="Novotny C."/>
            <person name="Magnuson J.K."/>
            <person name="Spatafora J.W."/>
            <person name="Maurice S."/>
            <person name="Pangilinan J."/>
            <person name="Andreopoulos W."/>
            <person name="LaButti K."/>
            <person name="Hundley H."/>
            <person name="Na H."/>
            <person name="Kuo A."/>
            <person name="Barry K."/>
            <person name="Lipzen A."/>
            <person name="Henrissat B."/>
            <person name="Riley R."/>
            <person name="Ahrendt S."/>
            <person name="Nagy L.G."/>
            <person name="Grigoriev I.V."/>
            <person name="Martin F."/>
            <person name="Rosso M.N."/>
        </authorList>
    </citation>
    <scope>NUCLEOTIDE SEQUENCE [LARGE SCALE GENOMIC DNA]</scope>
    <source>
        <strain evidence="2 3">CIRM-BRFM 1785</strain>
    </source>
</reference>
<evidence type="ECO:0000313" key="3">
    <source>
        <dbReference type="Proteomes" id="UP000814176"/>
    </source>
</evidence>
<evidence type="ECO:0000313" key="2">
    <source>
        <dbReference type="EMBL" id="KAH9842439.1"/>
    </source>
</evidence>
<organism evidence="2 3">
    <name type="scientific">Rhodofomes roseus</name>
    <dbReference type="NCBI Taxonomy" id="34475"/>
    <lineage>
        <taxon>Eukaryota</taxon>
        <taxon>Fungi</taxon>
        <taxon>Dikarya</taxon>
        <taxon>Basidiomycota</taxon>
        <taxon>Agaricomycotina</taxon>
        <taxon>Agaricomycetes</taxon>
        <taxon>Polyporales</taxon>
        <taxon>Rhodofomes</taxon>
    </lineage>
</organism>
<evidence type="ECO:0000256" key="1">
    <source>
        <dbReference type="SAM" id="MobiDB-lite"/>
    </source>
</evidence>
<feature type="region of interest" description="Disordered" evidence="1">
    <location>
        <begin position="113"/>
        <end position="142"/>
    </location>
</feature>
<comment type="caution">
    <text evidence="2">The sequence shown here is derived from an EMBL/GenBank/DDBJ whole genome shotgun (WGS) entry which is preliminary data.</text>
</comment>
<dbReference type="GeneID" id="72003018"/>
<name>A0ABQ8KV80_9APHY</name>
<dbReference type="RefSeq" id="XP_047783486.1">
    <property type="nucleotide sequence ID" value="XM_047922286.1"/>
</dbReference>
<feature type="compositionally biased region" description="Low complexity" evidence="1">
    <location>
        <begin position="113"/>
        <end position="139"/>
    </location>
</feature>
<accession>A0ABQ8KV80</accession>
<proteinExistence type="predicted"/>
<dbReference type="EMBL" id="JADCUA010000002">
    <property type="protein sequence ID" value="KAH9842439.1"/>
    <property type="molecule type" value="Genomic_DNA"/>
</dbReference>
<keyword evidence="3" id="KW-1185">Reference proteome</keyword>
<gene>
    <name evidence="2" type="ORF">C8Q71DRAFT_732848</name>
</gene>
<protein>
    <submittedName>
        <fullName evidence="2">Uncharacterized protein</fullName>
    </submittedName>
</protein>
<sequence length="216" mass="23076">MAVQSYRAHSIHGPFGSAFAANSSLSSAQASSFTKLPNVSVNPHGKAANFFVPAARTRPTLTLQTASVQRLRRPAPPPPSRQTRAALTTLAEDPFMDQPIIAVVSPSYRSAPSSPPIASRTRIPPPVYAESSASSVSPQESHRVAPAKPVVIPPGIQPVMLLPEFGYQHVRGRLVACMLLNRNCGRPMRRRRPFCMAGGAYVPSALSRMVAVDSSA</sequence>
<dbReference type="Proteomes" id="UP000814176">
    <property type="component" value="Unassembled WGS sequence"/>
</dbReference>